<evidence type="ECO:0000256" key="1">
    <source>
        <dbReference type="ARBA" id="ARBA00022701"/>
    </source>
</evidence>
<dbReference type="SUPFAM" id="SSF52540">
    <property type="entry name" value="P-loop containing nucleoside triphosphate hydrolases"/>
    <property type="match status" value="1"/>
</dbReference>
<gene>
    <name evidence="11" type="ORF">IMG5_184380</name>
</gene>
<dbReference type="Proteomes" id="UP000008983">
    <property type="component" value="Unassembled WGS sequence"/>
</dbReference>
<keyword evidence="2 7" id="KW-0547">Nucleotide-binding</keyword>
<dbReference type="PROSITE" id="PS00411">
    <property type="entry name" value="KINESIN_MOTOR_1"/>
    <property type="match status" value="1"/>
</dbReference>
<dbReference type="GO" id="GO:0007018">
    <property type="term" value="P:microtubule-based movement"/>
    <property type="evidence" value="ECO:0007669"/>
    <property type="project" value="InterPro"/>
</dbReference>
<keyword evidence="1 8" id="KW-0493">Microtubule</keyword>
<keyword evidence="11" id="KW-0378">Hydrolase</keyword>
<dbReference type="CDD" id="cd00106">
    <property type="entry name" value="KISc"/>
    <property type="match status" value="1"/>
</dbReference>
<evidence type="ECO:0000256" key="2">
    <source>
        <dbReference type="ARBA" id="ARBA00022741"/>
    </source>
</evidence>
<evidence type="ECO:0000256" key="6">
    <source>
        <dbReference type="ARBA" id="ARBA00034488"/>
    </source>
</evidence>
<dbReference type="PRINTS" id="PR00380">
    <property type="entry name" value="KINESINHEAVY"/>
</dbReference>
<dbReference type="InParanoid" id="G0R3B7"/>
<reference evidence="11 12" key="1">
    <citation type="submission" date="2011-07" db="EMBL/GenBank/DDBJ databases">
        <authorList>
            <person name="Coyne R."/>
            <person name="Brami D."/>
            <person name="Johnson J."/>
            <person name="Hostetler J."/>
            <person name="Hannick L."/>
            <person name="Clark T."/>
            <person name="Cassidy-Hanley D."/>
            <person name="Inman J."/>
        </authorList>
    </citation>
    <scope>NUCLEOTIDE SEQUENCE [LARGE SCALE GENOMIC DNA]</scope>
    <source>
        <strain evidence="11 12">G5</strain>
    </source>
</reference>
<feature type="domain" description="Kinesin motor" evidence="10">
    <location>
        <begin position="22"/>
        <end position="361"/>
    </location>
</feature>
<dbReference type="InterPro" id="IPR001752">
    <property type="entry name" value="Kinesin_motor_dom"/>
</dbReference>
<sequence>MQSEKQCINQTIREINYTEKSQIYVTVRIRPLNEQETQDNEIQCINVEPQYPNTIYLHQSMNSKLFTFDYIANEYTNQQELFTKVALPSADNYFQGYNTCILAYGQTGAGKTYSITGPQKIIDNIQENEHRGILPRVLDYLFQYIQNQLNNEENTDYLVKCSYIEIYNEHIIDLLNIQEKNLQIREDIKKGVYIDGLTEIQTLNRYTAINILKTGTKNRHVAFTQMNRESSRSHSVFCIHLQQTQHQKSGEYKKYSRFSFVDLAGSERTKQLNAQNIERIKEGCNINKSLSILGNVINSLVEQESGKNRHIHYRDSKLTFLLKDSLGGNSKTKLIANISPCQQAFQETLSTLKFAQRVKLIKNKVTINQDSIKNIEFMNQELMKLKIENIKFRETIQKNEIYNINQELNNNNIIIDDNILKVYQEINKKMQESEELCHYYLELAQENEQKSNVQLCQNQDQLLQHMQFAKMFQQNELQYRQIIKLQQYRIDKIEKLLKTSQGGNDQNLLNDLKVLNNEELQKYRNLLDNQYYYGKLLKDNIFLKQKLNKNIRGQFHSLNTSFQNIEKNKENLVNKLTNNMEFNIEQRVKMQQTINEIEEKQENEKKYKENLQKIQEQLQQSQQEILFLKNQIQQLNIVQNVLKKRKKKNFFQKIRFQQKKMKTYKMKIQVFQIKHN</sequence>
<dbReference type="EMBL" id="GL984297">
    <property type="protein sequence ID" value="EGR28036.1"/>
    <property type="molecule type" value="Genomic_DNA"/>
</dbReference>
<name>G0R3B7_ICHMU</name>
<comment type="similarity">
    <text evidence="6">Belongs to the TRAFAC class myosin-kinesin ATPase superfamily. Kinesin family. KIN-12 subfamily.</text>
</comment>
<protein>
    <recommendedName>
        <fullName evidence="8">Kinesin-like protein</fullName>
    </recommendedName>
</protein>
<dbReference type="PROSITE" id="PS50067">
    <property type="entry name" value="KINESIN_MOTOR_2"/>
    <property type="match status" value="1"/>
</dbReference>
<dbReference type="GO" id="GO:0008017">
    <property type="term" value="F:microtubule binding"/>
    <property type="evidence" value="ECO:0007669"/>
    <property type="project" value="InterPro"/>
</dbReference>
<dbReference type="OMA" id="HITISCS"/>
<accession>G0R3B7</accession>
<dbReference type="InterPro" id="IPR036961">
    <property type="entry name" value="Kinesin_motor_dom_sf"/>
</dbReference>
<dbReference type="InterPro" id="IPR044986">
    <property type="entry name" value="KIF15/KIN-12"/>
</dbReference>
<evidence type="ECO:0000256" key="5">
    <source>
        <dbReference type="ARBA" id="ARBA00023175"/>
    </source>
</evidence>
<feature type="coiled-coil region" evidence="9">
    <location>
        <begin position="368"/>
        <end position="395"/>
    </location>
</feature>
<feature type="coiled-coil region" evidence="9">
    <location>
        <begin position="580"/>
        <end position="638"/>
    </location>
</feature>
<dbReference type="GO" id="GO:0005524">
    <property type="term" value="F:ATP binding"/>
    <property type="evidence" value="ECO:0007669"/>
    <property type="project" value="UniProtKB-UniRule"/>
</dbReference>
<evidence type="ECO:0000259" key="10">
    <source>
        <dbReference type="PROSITE" id="PS50067"/>
    </source>
</evidence>
<dbReference type="OrthoDB" id="303013at2759"/>
<dbReference type="RefSeq" id="XP_004027381.1">
    <property type="nucleotide sequence ID" value="XM_004027332.1"/>
</dbReference>
<dbReference type="eggNOG" id="KOG4280">
    <property type="taxonomic scope" value="Eukaryota"/>
</dbReference>
<evidence type="ECO:0000256" key="7">
    <source>
        <dbReference type="PROSITE-ProRule" id="PRU00283"/>
    </source>
</evidence>
<dbReference type="InterPro" id="IPR027417">
    <property type="entry name" value="P-loop_NTPase"/>
</dbReference>
<keyword evidence="12" id="KW-1185">Reference proteome</keyword>
<organism evidence="11 12">
    <name type="scientific">Ichthyophthirius multifiliis</name>
    <name type="common">White spot disease agent</name>
    <name type="synonym">Ich</name>
    <dbReference type="NCBI Taxonomy" id="5932"/>
    <lineage>
        <taxon>Eukaryota</taxon>
        <taxon>Sar</taxon>
        <taxon>Alveolata</taxon>
        <taxon>Ciliophora</taxon>
        <taxon>Intramacronucleata</taxon>
        <taxon>Oligohymenophorea</taxon>
        <taxon>Hymenostomatida</taxon>
        <taxon>Ophryoglenina</taxon>
        <taxon>Ichthyophthirius</taxon>
    </lineage>
</organism>
<dbReference type="PANTHER" id="PTHR37739:SF8">
    <property type="entry name" value="KINESIN-LIKE PROTEIN KIN-12D"/>
    <property type="match status" value="1"/>
</dbReference>
<evidence type="ECO:0000256" key="9">
    <source>
        <dbReference type="SAM" id="Coils"/>
    </source>
</evidence>
<dbReference type="Pfam" id="PF00225">
    <property type="entry name" value="Kinesin"/>
    <property type="match status" value="1"/>
</dbReference>
<dbReference type="GO" id="GO:0005874">
    <property type="term" value="C:microtubule"/>
    <property type="evidence" value="ECO:0007669"/>
    <property type="project" value="UniProtKB-KW"/>
</dbReference>
<dbReference type="SMART" id="SM00129">
    <property type="entry name" value="KISc"/>
    <property type="match status" value="1"/>
</dbReference>
<evidence type="ECO:0000256" key="4">
    <source>
        <dbReference type="ARBA" id="ARBA00023054"/>
    </source>
</evidence>
<dbReference type="STRING" id="857967.G0R3B7"/>
<keyword evidence="4 9" id="KW-0175">Coiled coil</keyword>
<dbReference type="GO" id="GO:0003777">
    <property type="term" value="F:microtubule motor activity"/>
    <property type="evidence" value="ECO:0007669"/>
    <property type="project" value="InterPro"/>
</dbReference>
<dbReference type="InterPro" id="IPR019821">
    <property type="entry name" value="Kinesin_motor_CS"/>
</dbReference>
<dbReference type="AlphaFoldDB" id="G0R3B7"/>
<dbReference type="Gene3D" id="3.40.850.10">
    <property type="entry name" value="Kinesin motor domain"/>
    <property type="match status" value="1"/>
</dbReference>
<keyword evidence="3 7" id="KW-0067">ATP-binding</keyword>
<evidence type="ECO:0000313" key="11">
    <source>
        <dbReference type="EMBL" id="EGR28036.1"/>
    </source>
</evidence>
<feature type="binding site" evidence="7">
    <location>
        <begin position="105"/>
        <end position="112"/>
    </location>
    <ligand>
        <name>ATP</name>
        <dbReference type="ChEBI" id="CHEBI:30616"/>
    </ligand>
</feature>
<dbReference type="PANTHER" id="PTHR37739">
    <property type="entry name" value="KINESIN-LIKE PROTEIN KIN-12D"/>
    <property type="match status" value="1"/>
</dbReference>
<evidence type="ECO:0000256" key="8">
    <source>
        <dbReference type="RuleBase" id="RU000394"/>
    </source>
</evidence>
<keyword evidence="5 7" id="KW-0505">Motor protein</keyword>
<evidence type="ECO:0000313" key="12">
    <source>
        <dbReference type="Proteomes" id="UP000008983"/>
    </source>
</evidence>
<proteinExistence type="inferred from homology"/>
<dbReference type="GeneID" id="14904107"/>
<evidence type="ECO:0000256" key="3">
    <source>
        <dbReference type="ARBA" id="ARBA00022840"/>
    </source>
</evidence>
<dbReference type="GO" id="GO:0016787">
    <property type="term" value="F:hydrolase activity"/>
    <property type="evidence" value="ECO:0007669"/>
    <property type="project" value="UniProtKB-KW"/>
</dbReference>